<sequence>MIVRWKKTQLVVPKRKPAPPIKIAPLQRALEAAVDPAEIKEIAAQLDAFESYMHDCGLYSIEDMRPINETRMRARWKLGRALALVARHAGPGRGKKMSGSPTSFRALLAELGLKKDAAVEAQRIGTLPEEKLTKAFEQWRARSDLLHYSDLLLIAKPYWHQELRRATHERVKAEGEAASASQPQHLGPFPLIYLDPPWVFETHTPEMTHRMPDDHYPTLSDNEIVAVRFFGRTIRQLAADVSVMLMWCTSSNMLRACSVMERLGFTYKTHAVWDKQKIGTGKIFRNQHEMLLYGSRGDPPMPVEQHSSVFSGEKFERGRHSAKPDEVRRIIERMYPAFDESTRVEIFARGQIPGWTCLGYEATASHRAA</sequence>
<dbReference type="EMBL" id="RDRA01000014">
    <property type="protein sequence ID" value="RXG91559.1"/>
    <property type="molecule type" value="Genomic_DNA"/>
</dbReference>
<keyword evidence="3" id="KW-0949">S-adenosyl-L-methionine</keyword>
<evidence type="ECO:0000313" key="5">
    <source>
        <dbReference type="EMBL" id="RXG91559.1"/>
    </source>
</evidence>
<comment type="caution">
    <text evidence="5">The sequence shown here is derived from an EMBL/GenBank/DDBJ whole genome shotgun (WGS) entry which is preliminary data.</text>
</comment>
<evidence type="ECO:0000313" key="6">
    <source>
        <dbReference type="Proteomes" id="UP000289946"/>
    </source>
</evidence>
<evidence type="ECO:0000256" key="4">
    <source>
        <dbReference type="PROSITE-ProRule" id="PRU00489"/>
    </source>
</evidence>
<evidence type="ECO:0000256" key="3">
    <source>
        <dbReference type="ARBA" id="ARBA00022691"/>
    </source>
</evidence>
<dbReference type="Proteomes" id="UP000289946">
    <property type="component" value="Unassembled WGS sequence"/>
</dbReference>
<name>A0ABY0DFU6_9BRAD</name>
<evidence type="ECO:0008006" key="7">
    <source>
        <dbReference type="Google" id="ProtNLM"/>
    </source>
</evidence>
<proteinExistence type="inferred from homology"/>
<dbReference type="InterPro" id="IPR007757">
    <property type="entry name" value="MT-A70-like"/>
</dbReference>
<dbReference type="Gene3D" id="3.40.50.150">
    <property type="entry name" value="Vaccinia Virus protein VP39"/>
    <property type="match status" value="1"/>
</dbReference>
<protein>
    <recommendedName>
        <fullName evidence="7">S-adenosylmethionine-binding protein</fullName>
    </recommendedName>
</protein>
<dbReference type="InterPro" id="IPR029063">
    <property type="entry name" value="SAM-dependent_MTases_sf"/>
</dbReference>
<dbReference type="RefSeq" id="WP_128941033.1">
    <property type="nucleotide sequence ID" value="NZ_RDRA01000014.1"/>
</dbReference>
<keyword evidence="6" id="KW-1185">Reference proteome</keyword>
<dbReference type="SUPFAM" id="SSF53335">
    <property type="entry name" value="S-adenosyl-L-methionine-dependent methyltransferases"/>
    <property type="match status" value="1"/>
</dbReference>
<dbReference type="PANTHER" id="PTHR12829:SF7">
    <property type="entry name" value="N6-ADENOSINE-METHYLTRANSFERASE CATALYTIC SUBUNIT"/>
    <property type="match status" value="1"/>
</dbReference>
<gene>
    <name evidence="5" type="ORF">EAS62_24065</name>
</gene>
<dbReference type="Pfam" id="PF05063">
    <property type="entry name" value="MT-A70"/>
    <property type="match status" value="1"/>
</dbReference>
<evidence type="ECO:0000256" key="2">
    <source>
        <dbReference type="ARBA" id="ARBA00022679"/>
    </source>
</evidence>
<comment type="similarity">
    <text evidence="4">Belongs to the MT-A70-like family.</text>
</comment>
<accession>A0ABY0DFU6</accession>
<reference evidence="5 6" key="1">
    <citation type="submission" date="2018-10" db="EMBL/GenBank/DDBJ databases">
        <title>Bradyrhizobium sp. nov., isolated from effective nodules of peanut in China.</title>
        <authorList>
            <person name="Li Y."/>
        </authorList>
    </citation>
    <scope>NUCLEOTIDE SEQUENCE [LARGE SCALE GENOMIC DNA]</scope>
    <source>
        <strain evidence="5 6">CCBAU 51781</strain>
    </source>
</reference>
<keyword evidence="1" id="KW-0489">Methyltransferase</keyword>
<dbReference type="PANTHER" id="PTHR12829">
    <property type="entry name" value="N6-ADENOSINE-METHYLTRANSFERASE"/>
    <property type="match status" value="1"/>
</dbReference>
<dbReference type="PROSITE" id="PS51143">
    <property type="entry name" value="MT_A70"/>
    <property type="match status" value="1"/>
</dbReference>
<keyword evidence="2" id="KW-0808">Transferase</keyword>
<organism evidence="5 6">
    <name type="scientific">Bradyrhizobium zhanjiangense</name>
    <dbReference type="NCBI Taxonomy" id="1325107"/>
    <lineage>
        <taxon>Bacteria</taxon>
        <taxon>Pseudomonadati</taxon>
        <taxon>Pseudomonadota</taxon>
        <taxon>Alphaproteobacteria</taxon>
        <taxon>Hyphomicrobiales</taxon>
        <taxon>Nitrobacteraceae</taxon>
        <taxon>Bradyrhizobium</taxon>
    </lineage>
</organism>
<evidence type="ECO:0000256" key="1">
    <source>
        <dbReference type="ARBA" id="ARBA00022603"/>
    </source>
</evidence>